<dbReference type="Proteomes" id="UP000093355">
    <property type="component" value="Unassembled WGS sequence"/>
</dbReference>
<proteinExistence type="inferred from homology"/>
<dbReference type="Pfam" id="PF10282">
    <property type="entry name" value="Lactonase"/>
    <property type="match status" value="2"/>
</dbReference>
<dbReference type="InterPro" id="IPR011045">
    <property type="entry name" value="N2O_reductase_N"/>
</dbReference>
<sequence>MRFFIGGRGSDMGGEGVGIGVVTAGEADSPLASGALAHRGDAVEALSPTWLTRHPSAPVVYAALEGEQRVAAFRRTGEATLEPIGSVEAGEAVCHVAVAPDGSRLVASCWGDGRVVHVPLARDGRLGEPALAPAARDPYRPADPVSSVPGDDAADPVAAGEDPADIAARLLRQASGEDEPSLPDWSGAVDLGALVSGGGDPSRIAAMLAGTDDGSDPAAELRALLGGRTGPFDDPAVRGLLAARAGTAPDAPDPSEPRPSRAHAALFLPDGRIATTDLGYDLVRFWRVGPRGLVPDHEVVLPFGSGPRHMVLHPSGFLHVVTELSCEVFVLAQGPDGRWSLRAGAQTGAAEGDAAAELAASRDGRYLYAGLRGSDTISVLRVGGDGDRLERVALAESGIVKPRHHVLVRDTLLVAGQGSDEIVSLPVDERTGFPGRVRQRLAYPAPTCLLPVA</sequence>
<dbReference type="PANTHER" id="PTHR30344:SF1">
    <property type="entry name" value="6-PHOSPHOGLUCONOLACTONASE"/>
    <property type="match status" value="1"/>
</dbReference>
<dbReference type="RefSeq" id="WP_067028412.1">
    <property type="nucleotide sequence ID" value="NZ_CP038256.1"/>
</dbReference>
<dbReference type="EMBL" id="LXMD01000003">
    <property type="protein sequence ID" value="OCG76379.1"/>
    <property type="molecule type" value="Genomic_DNA"/>
</dbReference>
<dbReference type="InterPro" id="IPR019405">
    <property type="entry name" value="Lactonase_7-beta_prop"/>
</dbReference>
<dbReference type="AlphaFoldDB" id="A0A1B9NID4"/>
<comment type="caution">
    <text evidence="2">The sequence shown here is derived from an EMBL/GenBank/DDBJ whole genome shotgun (WGS) entry which is preliminary data.</text>
</comment>
<keyword evidence="3" id="KW-1185">Reference proteome</keyword>
<organism evidence="2 3">
    <name type="scientific">Microbacterium sediminis</name>
    <dbReference type="NCBI Taxonomy" id="904291"/>
    <lineage>
        <taxon>Bacteria</taxon>
        <taxon>Bacillati</taxon>
        <taxon>Actinomycetota</taxon>
        <taxon>Actinomycetes</taxon>
        <taxon>Micrococcales</taxon>
        <taxon>Microbacteriaceae</taxon>
        <taxon>Microbacterium</taxon>
    </lineage>
</organism>
<comment type="similarity">
    <text evidence="1">Belongs to the cycloisomerase 2 family.</text>
</comment>
<dbReference type="InterPro" id="IPR015943">
    <property type="entry name" value="WD40/YVTN_repeat-like_dom_sf"/>
</dbReference>
<dbReference type="GO" id="GO:0017057">
    <property type="term" value="F:6-phosphogluconolactonase activity"/>
    <property type="evidence" value="ECO:0007669"/>
    <property type="project" value="TreeGrafter"/>
</dbReference>
<dbReference type="OrthoDB" id="9790815at2"/>
<gene>
    <name evidence="2" type="ORF">A7J15_12290</name>
</gene>
<dbReference type="SUPFAM" id="SSF50974">
    <property type="entry name" value="Nitrous oxide reductase, N-terminal domain"/>
    <property type="match status" value="1"/>
</dbReference>
<protein>
    <submittedName>
        <fullName evidence="2">Uncharacterized protein</fullName>
    </submittedName>
</protein>
<dbReference type="Gene3D" id="2.130.10.10">
    <property type="entry name" value="YVTN repeat-like/Quinoprotein amine dehydrogenase"/>
    <property type="match status" value="2"/>
</dbReference>
<evidence type="ECO:0000256" key="1">
    <source>
        <dbReference type="ARBA" id="ARBA00005564"/>
    </source>
</evidence>
<accession>A0A1B9NID4</accession>
<reference evidence="2 3" key="1">
    <citation type="submission" date="2016-05" db="EMBL/GenBank/DDBJ databases">
        <authorList>
            <person name="Lavstsen T."/>
            <person name="Jespersen J.S."/>
        </authorList>
    </citation>
    <scope>NUCLEOTIDE SEQUENCE [LARGE SCALE GENOMIC DNA]</scope>
    <source>
        <strain evidence="2 3">YLB-01</strain>
    </source>
</reference>
<dbReference type="STRING" id="904291.A7J15_12290"/>
<evidence type="ECO:0000313" key="2">
    <source>
        <dbReference type="EMBL" id="OCG76379.1"/>
    </source>
</evidence>
<evidence type="ECO:0000313" key="3">
    <source>
        <dbReference type="Proteomes" id="UP000093355"/>
    </source>
</evidence>
<dbReference type="PANTHER" id="PTHR30344">
    <property type="entry name" value="6-PHOSPHOGLUCONOLACTONASE-RELATED"/>
    <property type="match status" value="1"/>
</dbReference>
<name>A0A1B9NID4_9MICO</name>
<dbReference type="InterPro" id="IPR050282">
    <property type="entry name" value="Cycloisomerase_2"/>
</dbReference>